<comment type="caution">
    <text evidence="1">The sequence shown here is derived from an EMBL/GenBank/DDBJ whole genome shotgun (WGS) entry which is preliminary data.</text>
</comment>
<reference evidence="1 2" key="1">
    <citation type="journal article" date="2022" name="G3 (Bethesda)">
        <title>Whole-genome sequence and methylome profiling of the almond [Prunus dulcis (Mill.) D.A. Webb] cultivar 'Nonpareil'.</title>
        <authorList>
            <person name="D'Amico-Willman K.M."/>
            <person name="Ouma W.Z."/>
            <person name="Meulia T."/>
            <person name="Sideli G.M."/>
            <person name="Gradziel T.M."/>
            <person name="Fresnedo-Ramirez J."/>
        </authorList>
    </citation>
    <scope>NUCLEOTIDE SEQUENCE [LARGE SCALE GENOMIC DNA]</scope>
    <source>
        <strain evidence="1">Clone GOH B32 T37-40</strain>
    </source>
</reference>
<dbReference type="Proteomes" id="UP001054821">
    <property type="component" value="Chromosome 4"/>
</dbReference>
<evidence type="ECO:0000313" key="2">
    <source>
        <dbReference type="Proteomes" id="UP001054821"/>
    </source>
</evidence>
<proteinExistence type="predicted"/>
<gene>
    <name evidence="1" type="ORF">L3X38_022770</name>
</gene>
<dbReference type="EMBL" id="JAJFAZ020000004">
    <property type="protein sequence ID" value="KAI5332641.1"/>
    <property type="molecule type" value="Genomic_DNA"/>
</dbReference>
<evidence type="ECO:0000313" key="1">
    <source>
        <dbReference type="EMBL" id="KAI5332641.1"/>
    </source>
</evidence>
<organism evidence="1 2">
    <name type="scientific">Prunus dulcis</name>
    <name type="common">Almond</name>
    <name type="synonym">Amygdalus dulcis</name>
    <dbReference type="NCBI Taxonomy" id="3755"/>
    <lineage>
        <taxon>Eukaryota</taxon>
        <taxon>Viridiplantae</taxon>
        <taxon>Streptophyta</taxon>
        <taxon>Embryophyta</taxon>
        <taxon>Tracheophyta</taxon>
        <taxon>Spermatophyta</taxon>
        <taxon>Magnoliopsida</taxon>
        <taxon>eudicotyledons</taxon>
        <taxon>Gunneridae</taxon>
        <taxon>Pentapetalae</taxon>
        <taxon>rosids</taxon>
        <taxon>fabids</taxon>
        <taxon>Rosales</taxon>
        <taxon>Rosaceae</taxon>
        <taxon>Amygdaloideae</taxon>
        <taxon>Amygdaleae</taxon>
        <taxon>Prunus</taxon>
    </lineage>
</organism>
<accession>A0AAD4VZ53</accession>
<sequence>MSGFSEKPPGGLLIKSDQSISQSPIINTAVTSVLYQPQSGNGVAHELARFGLTEGATFVWEDVALPWLESSLARDMELG</sequence>
<protein>
    <submittedName>
        <fullName evidence="1">Uncharacterized protein</fullName>
    </submittedName>
</protein>
<keyword evidence="2" id="KW-1185">Reference proteome</keyword>
<dbReference type="AlphaFoldDB" id="A0AAD4VZ53"/>
<name>A0AAD4VZ53_PRUDU</name>